<dbReference type="OrthoDB" id="3644660at2759"/>
<dbReference type="EMBL" id="LFZN01000172">
    <property type="protein sequence ID" value="KXS96531.1"/>
    <property type="molecule type" value="Genomic_DNA"/>
</dbReference>
<reference evidence="2 3" key="1">
    <citation type="submission" date="2015-07" db="EMBL/GenBank/DDBJ databases">
        <title>Comparative genomics of the Sigatoka disease complex on banana suggests a link between parallel evolutionary changes in Pseudocercospora fijiensis and Pseudocercospora eumusae and increased virulence on the banana host.</title>
        <authorList>
            <person name="Chang T.-C."/>
            <person name="Salvucci A."/>
            <person name="Crous P.W."/>
            <person name="Stergiopoulos I."/>
        </authorList>
    </citation>
    <scope>NUCLEOTIDE SEQUENCE [LARGE SCALE GENOMIC DNA]</scope>
    <source>
        <strain evidence="2 3">CBS 114824</strain>
    </source>
</reference>
<keyword evidence="3" id="KW-1185">Reference proteome</keyword>
<dbReference type="STRING" id="321146.A0A139H289"/>
<evidence type="ECO:0000313" key="3">
    <source>
        <dbReference type="Proteomes" id="UP000070133"/>
    </source>
</evidence>
<evidence type="ECO:0000313" key="2">
    <source>
        <dbReference type="EMBL" id="KXS96531.1"/>
    </source>
</evidence>
<evidence type="ECO:0000256" key="1">
    <source>
        <dbReference type="SAM" id="MobiDB-lite"/>
    </source>
</evidence>
<sequence>MKISVFSKTSRNSKTAKGSMARNLKANSNEPPPYCNDGENCSSQLPEYTCSVLLVAPLLLKCEFDTPFTPSLVRNWERVTAILRGTKLEFRKKGRRITFGLQSAEVGLALDYRRRSNVIRVRAEGYQFLLATPSLAECLRWVEGISVSVAISDPIEERDDSLPRSFPRRKAHDPSFDSWDDFRRRWREERRRSSKQQRWLRGEPEKMKRSSSGSVLKALLRVMVSREMKAHLNRPCTPRTEEIVEGRQGFEKDKHEQAKMLDSCSGKLERGSEESAEEDKKAQIGSVTNVDSELDYAKRCAPRIRYASDWKARWYYRDGIRHVIPQQCDI</sequence>
<organism evidence="2 3">
    <name type="scientific">Pseudocercospora eumusae</name>
    <dbReference type="NCBI Taxonomy" id="321146"/>
    <lineage>
        <taxon>Eukaryota</taxon>
        <taxon>Fungi</taxon>
        <taxon>Dikarya</taxon>
        <taxon>Ascomycota</taxon>
        <taxon>Pezizomycotina</taxon>
        <taxon>Dothideomycetes</taxon>
        <taxon>Dothideomycetidae</taxon>
        <taxon>Mycosphaerellales</taxon>
        <taxon>Mycosphaerellaceae</taxon>
        <taxon>Pseudocercospora</taxon>
    </lineage>
</organism>
<accession>A0A139H289</accession>
<dbReference type="InterPro" id="IPR011993">
    <property type="entry name" value="PH-like_dom_sf"/>
</dbReference>
<dbReference type="PANTHER" id="PTHR37283:SF1">
    <property type="entry name" value="PH DOMAIN-CONTAINING PROTEIN YHR131C"/>
    <property type="match status" value="1"/>
</dbReference>
<feature type="region of interest" description="Disordered" evidence="1">
    <location>
        <begin position="193"/>
        <end position="212"/>
    </location>
</feature>
<dbReference type="PANTHER" id="PTHR37283">
    <property type="entry name" value="PH DOMAIN-CONTAINING PROTEIN YHR131C"/>
    <property type="match status" value="1"/>
</dbReference>
<name>A0A139H289_9PEZI</name>
<protein>
    <recommendedName>
        <fullName evidence="4">PH domain-containing protein</fullName>
    </recommendedName>
</protein>
<dbReference type="SUPFAM" id="SSF50729">
    <property type="entry name" value="PH domain-like"/>
    <property type="match status" value="1"/>
</dbReference>
<feature type="compositionally biased region" description="Polar residues" evidence="1">
    <location>
        <begin position="1"/>
        <end position="16"/>
    </location>
</feature>
<comment type="caution">
    <text evidence="2">The sequence shown here is derived from an EMBL/GenBank/DDBJ whole genome shotgun (WGS) entry which is preliminary data.</text>
</comment>
<gene>
    <name evidence="2" type="ORF">AC578_5830</name>
</gene>
<evidence type="ECO:0008006" key="4">
    <source>
        <dbReference type="Google" id="ProtNLM"/>
    </source>
</evidence>
<dbReference type="AlphaFoldDB" id="A0A139H289"/>
<dbReference type="Gene3D" id="2.30.29.30">
    <property type="entry name" value="Pleckstrin-homology domain (PH domain)/Phosphotyrosine-binding domain (PTB)"/>
    <property type="match status" value="1"/>
</dbReference>
<proteinExistence type="predicted"/>
<dbReference type="Proteomes" id="UP000070133">
    <property type="component" value="Unassembled WGS sequence"/>
</dbReference>
<feature type="region of interest" description="Disordered" evidence="1">
    <location>
        <begin position="1"/>
        <end position="33"/>
    </location>
</feature>